<dbReference type="Pfam" id="PF00531">
    <property type="entry name" value="Death"/>
    <property type="match status" value="1"/>
</dbReference>
<dbReference type="RefSeq" id="XP_030850234.1">
    <property type="nucleotide sequence ID" value="XM_030994374.1"/>
</dbReference>
<dbReference type="InterPro" id="IPR011029">
    <property type="entry name" value="DEATH-like_dom_sf"/>
</dbReference>
<sequence>MPVSLGEWRVRIGTFIRRRKKEYDYNYFWRKLFNLIKTAKNVQSPEENNSECNTSPRTPQTRSQCDGPKCDAVNDSGSSENVKSPRPNEVSPSESSWAENSGSPTANETNPVRDTADVQNPDPRPCTEDTVEDGHVAINIMSPEYPLKSAQISKTDQPEVGKSESYSHVPAAVPGEPERIKLHKEETSFSARSEDQSLGLSPIPRQETTRNTKRPTQSIKKEVEYHGSPTYSVLGSGTTSGEADAIKGNDCPDMTTTLLLRSGDVERNPGPNDNPGSLTELELYLLADSMDPSDFRKVGLTLGFTEAQLSRFEKDKLGNSMQATYQMLYEWRKTVQESKAREILVAKLESIKLVQLADSVRKGQVGDHIPSMTEEEIQRVAEEVKQYLAINLCQIQADPLNSELVLEFKRIFTNLTLMEEDKGTKLKTPLLYDNLLRTKVNGIYPKRLLVEGEGGVGKTTLCAKIAWDWIHGKGYQDFKLVLVILFRKAEDKTVGEIIKSYLSDNNPVTAKQLDKYILSNPDDVFLVLDGLDEFAVDLNSNQQIALITLNKLFKSGKVLITSRQWRSDEIRKNADLRKVFAFIAVEGFSDENLSCYITKFFHPDTASSEDLNRFISNNDVIRENMAPYPIYTAMLCIMWKEFDGDRREAMSKLQTFSQLFNEMIDFLVDHYLSKHIPSGIVEGKLSENRSNIRHHLLQIGHIAFQGLLERRLVFTEDEFQSYPESIDVGCKVDVLTAEQKILPRRDRRNNPNSVVRSVRFPHKLFQEYLSGMYLASLYNSNRNEYDRLIANIITKTGEYRYLLYFTSAQQKEVGLDIVSHLITERRHRCLDDDFIVDVAYESQYQAVAKSVADHLCGKELEITNKMQAHTVSGHTFIMNLREVDKLIIKKPCGRTASEDLAEFMCSSRSLRYVEIDSAMHDVFYSVLANKAVDSKIETLYINSADLSERPYASYDLAQFICKMPHLKNLSLGGQFHDDFYSTSSSMAISAKIETLHVNSADLSGRPYASHDLAQFICKMPLLKNLSLDGQFHDDFYSTSSSMASSAKIEILKNASGGLSKRPSASRDLAQFICKMPDLNNLKLRGQYHDDFYSTSSSMASSAKIKTLDINSHPDERSSASHDLAQFICKMPYLKNLTLDGQYHDDFYSTSSSMASSAKIETLDIKAYLNERPSASRYLAQFICKMPRLNNLTLRGQYHDDYYSKSSSMASSAKIETLDIKSGDLDGRPSPSRDIARFICKMPHLKNLTLDGQFHDDFYSTSSSMASSSKIETLRVVSDHLSKRLSASRDLAQFICKMPNLKNLKIRGQYHDDFYSTSSSMASSAKIETLDIWSESLRQRRFASQDLAQFICKMPHLKNLTLRGQYHDDFYSTSSSIASTAKVLILL</sequence>
<dbReference type="GeneID" id="105436589"/>
<accession>A0A7M7PG96</accession>
<evidence type="ECO:0000256" key="3">
    <source>
        <dbReference type="SAM" id="MobiDB-lite"/>
    </source>
</evidence>
<dbReference type="InterPro" id="IPR000488">
    <property type="entry name" value="Death_dom"/>
</dbReference>
<feature type="compositionally biased region" description="Polar residues" evidence="3">
    <location>
        <begin position="41"/>
        <end position="64"/>
    </location>
</feature>
<organism evidence="6 7">
    <name type="scientific">Strongylocentrotus purpuratus</name>
    <name type="common">Purple sea urchin</name>
    <dbReference type="NCBI Taxonomy" id="7668"/>
    <lineage>
        <taxon>Eukaryota</taxon>
        <taxon>Metazoa</taxon>
        <taxon>Echinodermata</taxon>
        <taxon>Eleutherozoa</taxon>
        <taxon>Echinozoa</taxon>
        <taxon>Echinoidea</taxon>
        <taxon>Euechinoidea</taxon>
        <taxon>Echinacea</taxon>
        <taxon>Camarodonta</taxon>
        <taxon>Echinidea</taxon>
        <taxon>Strongylocentrotidae</taxon>
        <taxon>Strongylocentrotus</taxon>
    </lineage>
</organism>
<dbReference type="OrthoDB" id="120976at2759"/>
<keyword evidence="7" id="KW-1185">Reference proteome</keyword>
<dbReference type="KEGG" id="spu:105436589"/>
<dbReference type="Pfam" id="PF05729">
    <property type="entry name" value="NACHT"/>
    <property type="match status" value="1"/>
</dbReference>
<dbReference type="SUPFAM" id="SSF52047">
    <property type="entry name" value="RNI-like"/>
    <property type="match status" value="1"/>
</dbReference>
<name>A0A7M7PG96_STRPU</name>
<keyword evidence="2" id="KW-0067">ATP-binding</keyword>
<reference evidence="6" key="2">
    <citation type="submission" date="2021-01" db="UniProtKB">
        <authorList>
            <consortium name="EnsemblMetazoa"/>
        </authorList>
    </citation>
    <scope>IDENTIFICATION</scope>
</reference>
<dbReference type="SMART" id="SM00005">
    <property type="entry name" value="DEATH"/>
    <property type="match status" value="1"/>
</dbReference>
<dbReference type="EnsemblMetazoa" id="XM_030994374">
    <property type="protein sequence ID" value="XP_030850234"/>
    <property type="gene ID" value="LOC105436589"/>
</dbReference>
<dbReference type="InterPro" id="IPR032675">
    <property type="entry name" value="LRR_dom_sf"/>
</dbReference>
<feature type="domain" description="Death" evidence="4">
    <location>
        <begin position="280"/>
        <end position="364"/>
    </location>
</feature>
<evidence type="ECO:0000313" key="6">
    <source>
        <dbReference type="EnsemblMetazoa" id="XP_030850234"/>
    </source>
</evidence>
<evidence type="ECO:0000259" key="5">
    <source>
        <dbReference type="PROSITE" id="PS50837"/>
    </source>
</evidence>
<dbReference type="InterPro" id="IPR027417">
    <property type="entry name" value="P-loop_NTPase"/>
</dbReference>
<reference evidence="7" key="1">
    <citation type="submission" date="2015-02" db="EMBL/GenBank/DDBJ databases">
        <title>Genome sequencing for Strongylocentrotus purpuratus.</title>
        <authorList>
            <person name="Murali S."/>
            <person name="Liu Y."/>
            <person name="Vee V."/>
            <person name="English A."/>
            <person name="Wang M."/>
            <person name="Skinner E."/>
            <person name="Han Y."/>
            <person name="Muzny D.M."/>
            <person name="Worley K.C."/>
            <person name="Gibbs R.A."/>
        </authorList>
    </citation>
    <scope>NUCLEOTIDE SEQUENCE</scope>
</reference>
<evidence type="ECO:0000259" key="4">
    <source>
        <dbReference type="PROSITE" id="PS50017"/>
    </source>
</evidence>
<dbReference type="GO" id="GO:0005524">
    <property type="term" value="F:ATP binding"/>
    <property type="evidence" value="ECO:0007669"/>
    <property type="project" value="UniProtKB-KW"/>
</dbReference>
<feature type="compositionally biased region" description="Basic and acidic residues" evidence="3">
    <location>
        <begin position="176"/>
        <end position="195"/>
    </location>
</feature>
<dbReference type="SUPFAM" id="SSF52540">
    <property type="entry name" value="P-loop containing nucleoside triphosphate hydrolases"/>
    <property type="match status" value="1"/>
</dbReference>
<dbReference type="OMA" id="HEFADEP"/>
<dbReference type="CDD" id="cd01670">
    <property type="entry name" value="Death"/>
    <property type="match status" value="1"/>
</dbReference>
<evidence type="ECO:0000313" key="7">
    <source>
        <dbReference type="Proteomes" id="UP000007110"/>
    </source>
</evidence>
<dbReference type="Gene3D" id="1.10.533.10">
    <property type="entry name" value="Death Domain, Fas"/>
    <property type="match status" value="1"/>
</dbReference>
<dbReference type="Gene3D" id="3.80.10.10">
    <property type="entry name" value="Ribonuclease Inhibitor"/>
    <property type="match status" value="2"/>
</dbReference>
<dbReference type="PANTHER" id="PTHR24407">
    <property type="entry name" value="PROTEIN KINASE DOMAIN-CONTAINING PROTEIN"/>
    <property type="match status" value="1"/>
</dbReference>
<feature type="compositionally biased region" description="Polar residues" evidence="3">
    <location>
        <begin position="90"/>
        <end position="112"/>
    </location>
</feature>
<dbReference type="PANTHER" id="PTHR24407:SF14">
    <property type="entry name" value="SIR2-LIKE DOMAIN-CONTAINING PROTEIN"/>
    <property type="match status" value="1"/>
</dbReference>
<dbReference type="InParanoid" id="A0A7M7PG96"/>
<proteinExistence type="predicted"/>
<dbReference type="GO" id="GO:0007165">
    <property type="term" value="P:signal transduction"/>
    <property type="evidence" value="ECO:0007669"/>
    <property type="project" value="InterPro"/>
</dbReference>
<dbReference type="PROSITE" id="PS50017">
    <property type="entry name" value="DEATH_DOMAIN"/>
    <property type="match status" value="1"/>
</dbReference>
<feature type="domain" description="NACHT" evidence="5">
    <location>
        <begin position="446"/>
        <end position="563"/>
    </location>
</feature>
<dbReference type="Proteomes" id="UP000007110">
    <property type="component" value="Unassembled WGS sequence"/>
</dbReference>
<dbReference type="PROSITE" id="PS50837">
    <property type="entry name" value="NACHT"/>
    <property type="match status" value="1"/>
</dbReference>
<evidence type="ECO:0000256" key="2">
    <source>
        <dbReference type="ARBA" id="ARBA00022840"/>
    </source>
</evidence>
<dbReference type="InterPro" id="IPR007111">
    <property type="entry name" value="NACHT_NTPase"/>
</dbReference>
<feature type="region of interest" description="Disordered" evidence="3">
    <location>
        <begin position="41"/>
        <end position="131"/>
    </location>
</feature>
<feature type="compositionally biased region" description="Polar residues" evidence="3">
    <location>
        <begin position="229"/>
        <end position="241"/>
    </location>
</feature>
<evidence type="ECO:0000256" key="1">
    <source>
        <dbReference type="ARBA" id="ARBA00022741"/>
    </source>
</evidence>
<keyword evidence="1" id="KW-0547">Nucleotide-binding</keyword>
<dbReference type="Gene3D" id="3.40.50.300">
    <property type="entry name" value="P-loop containing nucleotide triphosphate hydrolases"/>
    <property type="match status" value="1"/>
</dbReference>
<feature type="region of interest" description="Disordered" evidence="3">
    <location>
        <begin position="150"/>
        <end position="250"/>
    </location>
</feature>
<protein>
    <submittedName>
        <fullName evidence="6">Uncharacterized protein</fullName>
    </submittedName>
</protein>
<dbReference type="SUPFAM" id="SSF47986">
    <property type="entry name" value="DEATH domain"/>
    <property type="match status" value="1"/>
</dbReference>